<dbReference type="PANTHER" id="PTHR43248:SF25">
    <property type="entry name" value="AB HYDROLASE-1 DOMAIN-CONTAINING PROTEIN-RELATED"/>
    <property type="match status" value="1"/>
</dbReference>
<evidence type="ECO:0000313" key="7">
    <source>
        <dbReference type="EMBL" id="PRQ76244.1"/>
    </source>
</evidence>
<evidence type="ECO:0000256" key="3">
    <source>
        <dbReference type="SAM" id="Phobius"/>
    </source>
</evidence>
<evidence type="ECO:0000256" key="2">
    <source>
        <dbReference type="ARBA" id="ARBA00022801"/>
    </source>
</evidence>
<dbReference type="OrthoDB" id="425534at2759"/>
<evidence type="ECO:0000259" key="4">
    <source>
        <dbReference type="Pfam" id="PF00561"/>
    </source>
</evidence>
<accession>A0A0K3CG16</accession>
<dbReference type="Pfam" id="PF00561">
    <property type="entry name" value="Abhydrolase_1"/>
    <property type="match status" value="1"/>
</dbReference>
<dbReference type="InterPro" id="IPR029058">
    <property type="entry name" value="AB_hydrolase_fold"/>
</dbReference>
<dbReference type="Pfam" id="PF08386">
    <property type="entry name" value="Abhydrolase_4"/>
    <property type="match status" value="1"/>
</dbReference>
<feature type="transmembrane region" description="Helical" evidence="3">
    <location>
        <begin position="27"/>
        <end position="44"/>
    </location>
</feature>
<dbReference type="SUPFAM" id="SSF53474">
    <property type="entry name" value="alpha/beta-Hydrolases"/>
    <property type="match status" value="1"/>
</dbReference>
<dbReference type="PANTHER" id="PTHR43248">
    <property type="entry name" value="2-SUCCINYL-6-HYDROXY-2,4-CYCLOHEXADIENE-1-CARBOXYLATE SYNTHASE"/>
    <property type="match status" value="1"/>
</dbReference>
<evidence type="ECO:0000313" key="9">
    <source>
        <dbReference type="Proteomes" id="UP000239560"/>
    </source>
</evidence>
<dbReference type="Proteomes" id="UP000239560">
    <property type="component" value="Unassembled WGS sequence"/>
</dbReference>
<gene>
    <name evidence="6" type="primary">FGENESH: predicted gene_3.453</name>
    <name evidence="7" type="ORF">AAT19DRAFT_13266</name>
    <name evidence="6" type="ORF">BN2166_0020020</name>
</gene>
<dbReference type="GO" id="GO:0016787">
    <property type="term" value="F:hydrolase activity"/>
    <property type="evidence" value="ECO:0007669"/>
    <property type="project" value="UniProtKB-KW"/>
</dbReference>
<reference evidence="7 9" key="2">
    <citation type="journal article" date="2018" name="Elife">
        <title>Functional genomics of lipid metabolism in the oleaginous yeast Rhodosporidium toruloides.</title>
        <authorList>
            <person name="Coradetti S.T."/>
            <person name="Pinel D."/>
            <person name="Geiselman G."/>
            <person name="Ito M."/>
            <person name="Mondo S."/>
            <person name="Reilly M.C."/>
            <person name="Cheng Y.F."/>
            <person name="Bauer S."/>
            <person name="Grigoriev I."/>
            <person name="Gladden J.M."/>
            <person name="Simmons B.A."/>
            <person name="Brem R."/>
            <person name="Arkin A.P."/>
            <person name="Skerker J.M."/>
        </authorList>
    </citation>
    <scope>NUCLEOTIDE SEQUENCE [LARGE SCALE GENOMIC DNA]</scope>
    <source>
        <strain evidence="7 9">NBRC 0880</strain>
    </source>
</reference>
<protein>
    <submittedName>
        <fullName evidence="6">FGENESH: predicted gene_3.453 protein</fullName>
    </submittedName>
    <submittedName>
        <fullName evidence="7">TAP-like protein-domain containing protein</fullName>
    </submittedName>
</protein>
<feature type="domain" description="Peptidase S33 tripeptidyl aminopeptidase-like C-terminal" evidence="5">
    <location>
        <begin position="481"/>
        <end position="579"/>
    </location>
</feature>
<keyword evidence="8" id="KW-1185">Reference proteome</keyword>
<evidence type="ECO:0000259" key="5">
    <source>
        <dbReference type="Pfam" id="PF08386"/>
    </source>
</evidence>
<keyword evidence="3" id="KW-1133">Transmembrane helix</keyword>
<evidence type="ECO:0000313" key="8">
    <source>
        <dbReference type="Proteomes" id="UP000199069"/>
    </source>
</evidence>
<dbReference type="Gene3D" id="3.40.50.1820">
    <property type="entry name" value="alpha/beta hydrolase"/>
    <property type="match status" value="1"/>
</dbReference>
<proteinExistence type="inferred from homology"/>
<organism evidence="6 8">
    <name type="scientific">Rhodotorula toruloides</name>
    <name type="common">Yeast</name>
    <name type="synonym">Rhodosporidium toruloides</name>
    <dbReference type="NCBI Taxonomy" id="5286"/>
    <lineage>
        <taxon>Eukaryota</taxon>
        <taxon>Fungi</taxon>
        <taxon>Dikarya</taxon>
        <taxon>Basidiomycota</taxon>
        <taxon>Pucciniomycotina</taxon>
        <taxon>Microbotryomycetes</taxon>
        <taxon>Sporidiobolales</taxon>
        <taxon>Sporidiobolaceae</taxon>
        <taxon>Rhodotorula</taxon>
    </lineage>
</organism>
<keyword evidence="2" id="KW-0378">Hydrolase</keyword>
<dbReference type="InterPro" id="IPR051601">
    <property type="entry name" value="Serine_prot/Carboxylest_S33"/>
</dbReference>
<dbReference type="Proteomes" id="UP000199069">
    <property type="component" value="Unassembled WGS sequence"/>
</dbReference>
<dbReference type="InterPro" id="IPR013595">
    <property type="entry name" value="Pept_S33_TAP-like_C"/>
</dbReference>
<reference evidence="6 8" key="1">
    <citation type="submission" date="2015-07" db="EMBL/GenBank/DDBJ databases">
        <authorList>
            <person name="Cajimat M.N.B."/>
            <person name="Milazzo M.L."/>
            <person name="Fulhorst C.F."/>
        </authorList>
    </citation>
    <scope>NUCLEOTIDE SEQUENCE [LARGE SCALE GENOMIC DNA]</scope>
    <source>
        <strain evidence="6">Single colony</strain>
    </source>
</reference>
<dbReference type="EMBL" id="CWKI01000003">
    <property type="protein sequence ID" value="CTR06141.1"/>
    <property type="molecule type" value="Genomic_DNA"/>
</dbReference>
<sequence length="626" mass="68492">MGSKEIEKLPAPAAAPAEPTRGRRNRYALLLGVVVLAGLRLFAWSREGQGWMQAVLNPRTTLFWYPCPDDSTTLCSFLNVPLDYMDPRPNETVSLALRMIPATVSPKEQLGYLFTNPGGPGGSGTAAVASYGRKLAAIVEGRYNVLSWDPRSVNLTAPALGCFSTDGDANRFVRDIEHLGLPFEARGSPSLGFSTNASLAAEYAWTVKLDAFEQALASSCDPDAAHKIVRASSTAFVARDMKRILEALGEKKLSYWGFSYGTILGATFSAMFPDLVERVILDGVSDADSYTNDFWEWGRSGMSDTRKTFEGFFSACAKSGPAGCAFAANDSTAEGLEERYHDLLEKLRQEPLPVSHSDVGPGILTPSDVEYTMFHALYAPSTWPNMARLLAETERGNGTSMYATANVASGKLARKDPARHNPFHRAMSTGSSIASTAAIMCSDTDPEALRDTSTRTLSQYMHDLRKESRSPTADIWAIWISTCRHWKAKAIETYRGPWTVADGLKKTNFPIIFFSQTADPVTPLKAAEKMAAGFGNSSATLVKQNGFGHCSLAHPSLCTAKIFRSYFLEGKVPAWNTTCDSDDGFLFPHPDAKVREVEALSVEDAELRRRMWDLSRSFKEARLGPL</sequence>
<dbReference type="STRING" id="5286.A0A0K3CG16"/>
<feature type="domain" description="AB hydrolase-1" evidence="4">
    <location>
        <begin position="233"/>
        <end position="299"/>
    </location>
</feature>
<name>A0A0K3CG16_RHOTO</name>
<dbReference type="AlphaFoldDB" id="A0A0K3CG16"/>
<evidence type="ECO:0000313" key="6">
    <source>
        <dbReference type="EMBL" id="CTR06141.1"/>
    </source>
</evidence>
<dbReference type="InterPro" id="IPR000073">
    <property type="entry name" value="AB_hydrolase_1"/>
</dbReference>
<evidence type="ECO:0000256" key="1">
    <source>
        <dbReference type="ARBA" id="ARBA00010088"/>
    </source>
</evidence>
<keyword evidence="3" id="KW-0812">Transmembrane</keyword>
<comment type="similarity">
    <text evidence="1">Belongs to the peptidase S33 family.</text>
</comment>
<dbReference type="OMA" id="MCSDTDP"/>
<keyword evidence="3" id="KW-0472">Membrane</keyword>
<dbReference type="EMBL" id="LCTV02000003">
    <property type="protein sequence ID" value="PRQ76244.1"/>
    <property type="molecule type" value="Genomic_DNA"/>
</dbReference>